<dbReference type="PANTHER" id="PTHR36180:SF2">
    <property type="entry name" value="BRO FAMILY PROTEIN"/>
    <property type="match status" value="1"/>
</dbReference>
<protein>
    <submittedName>
        <fullName evidence="2">BRO family protein</fullName>
    </submittedName>
</protein>
<organism evidence="2 3">
    <name type="scientific">Camelimonas lactis</name>
    <dbReference type="NCBI Taxonomy" id="659006"/>
    <lineage>
        <taxon>Bacteria</taxon>
        <taxon>Pseudomonadati</taxon>
        <taxon>Pseudomonadota</taxon>
        <taxon>Alphaproteobacteria</taxon>
        <taxon>Hyphomicrobiales</taxon>
        <taxon>Chelatococcaceae</taxon>
        <taxon>Camelimonas</taxon>
    </lineage>
</organism>
<dbReference type="Proteomes" id="UP000294881">
    <property type="component" value="Unassembled WGS sequence"/>
</dbReference>
<evidence type="ECO:0000313" key="2">
    <source>
        <dbReference type="EMBL" id="TCO14072.1"/>
    </source>
</evidence>
<gene>
    <name evidence="2" type="ORF">EV666_10422</name>
</gene>
<dbReference type="AlphaFoldDB" id="A0A4R2GTV4"/>
<dbReference type="PROSITE" id="PS51750">
    <property type="entry name" value="BRO_N"/>
    <property type="match status" value="1"/>
</dbReference>
<evidence type="ECO:0000313" key="3">
    <source>
        <dbReference type="Proteomes" id="UP000294881"/>
    </source>
</evidence>
<evidence type="ECO:0000259" key="1">
    <source>
        <dbReference type="PROSITE" id="PS51750"/>
    </source>
</evidence>
<dbReference type="EMBL" id="SLWL01000004">
    <property type="protein sequence ID" value="TCO14072.1"/>
    <property type="molecule type" value="Genomic_DNA"/>
</dbReference>
<dbReference type="InterPro" id="IPR003497">
    <property type="entry name" value="BRO_N_domain"/>
</dbReference>
<sequence length="230" mass="25751">MPPMSHSWLACFPPLAASQQRHRHKETAKAPAVDVGTYGIPSTAVTTFGFKTHGASDITHTIRVVDIAGNPWFVAADLCEILGYSRTDSMLRLLAWDERGITPRPVCGVDGKSRKHGTVSESGLYKLIMRSDKPQAKDFQNWVTRVVLPAIRKDGTYIRDEASELVLDHLLEQRYHFFEMPRRFFGFCDMAPFEAVLAGAIEDRFPRIHGIGNQTMQIGNLPEVVVVVFP</sequence>
<keyword evidence="3" id="KW-1185">Reference proteome</keyword>
<comment type="caution">
    <text evidence="2">The sequence shown here is derived from an EMBL/GenBank/DDBJ whole genome shotgun (WGS) entry which is preliminary data.</text>
</comment>
<dbReference type="Pfam" id="PF02498">
    <property type="entry name" value="Bro-N"/>
    <property type="match status" value="1"/>
</dbReference>
<dbReference type="SMART" id="SM01040">
    <property type="entry name" value="Bro-N"/>
    <property type="match status" value="1"/>
</dbReference>
<dbReference type="PANTHER" id="PTHR36180">
    <property type="entry name" value="DNA-BINDING PROTEIN-RELATED-RELATED"/>
    <property type="match status" value="1"/>
</dbReference>
<accession>A0A4R2GTV4</accession>
<feature type="domain" description="Bro-N" evidence="1">
    <location>
        <begin position="55"/>
        <end position="155"/>
    </location>
</feature>
<name>A0A4R2GTV4_9HYPH</name>
<proteinExistence type="predicted"/>
<reference evidence="2 3" key="1">
    <citation type="submission" date="2019-03" db="EMBL/GenBank/DDBJ databases">
        <title>Genomic Encyclopedia of Type Strains, Phase IV (KMG-IV): sequencing the most valuable type-strain genomes for metagenomic binning, comparative biology and taxonomic classification.</title>
        <authorList>
            <person name="Goeker M."/>
        </authorList>
    </citation>
    <scope>NUCLEOTIDE SEQUENCE [LARGE SCALE GENOMIC DNA]</scope>
    <source>
        <strain evidence="2 3">DSM 22958</strain>
    </source>
</reference>